<evidence type="ECO:0000313" key="2">
    <source>
        <dbReference type="EMBL" id="VEL21400.1"/>
    </source>
</evidence>
<gene>
    <name evidence="2" type="ORF">PXEA_LOCUS14840</name>
</gene>
<organism evidence="2 3">
    <name type="scientific">Protopolystoma xenopodis</name>
    <dbReference type="NCBI Taxonomy" id="117903"/>
    <lineage>
        <taxon>Eukaryota</taxon>
        <taxon>Metazoa</taxon>
        <taxon>Spiralia</taxon>
        <taxon>Lophotrochozoa</taxon>
        <taxon>Platyhelminthes</taxon>
        <taxon>Monogenea</taxon>
        <taxon>Polyopisthocotylea</taxon>
        <taxon>Polystomatidea</taxon>
        <taxon>Polystomatidae</taxon>
        <taxon>Protopolystoma</taxon>
    </lineage>
</organism>
<proteinExistence type="predicted"/>
<keyword evidence="3" id="KW-1185">Reference proteome</keyword>
<dbReference type="Proteomes" id="UP000784294">
    <property type="component" value="Unassembled WGS sequence"/>
</dbReference>
<accession>A0A448WVP7</accession>
<evidence type="ECO:0000313" key="3">
    <source>
        <dbReference type="Proteomes" id="UP000784294"/>
    </source>
</evidence>
<feature type="region of interest" description="Disordered" evidence="1">
    <location>
        <begin position="173"/>
        <end position="197"/>
    </location>
</feature>
<feature type="region of interest" description="Disordered" evidence="1">
    <location>
        <begin position="51"/>
        <end position="87"/>
    </location>
</feature>
<sequence>MHFEDKLASVSGIVNLGIFSITRKRDSTSLPGHKSDRLQGLDGLLTSATHAMASSTSPGSKPSLAGSEQAGLGLVSEPPDGRDSLFTGQEGIKITTTSTANQLSASSLSSWSNPVYLCGPSEHANFTQRQSPHMHQSSEALHPAPAKDRSQAQDGLQKVMLTSSYQDINSLAPPELQNANSHLPPIGGRPIRPDSPALNALYPVQTSENDRPYLYSKFLRYSWP</sequence>
<dbReference type="EMBL" id="CAAALY010051106">
    <property type="protein sequence ID" value="VEL21400.1"/>
    <property type="molecule type" value="Genomic_DNA"/>
</dbReference>
<comment type="caution">
    <text evidence="2">The sequence shown here is derived from an EMBL/GenBank/DDBJ whole genome shotgun (WGS) entry which is preliminary data.</text>
</comment>
<protein>
    <submittedName>
        <fullName evidence="2">Uncharacterized protein</fullName>
    </submittedName>
</protein>
<name>A0A448WVP7_9PLAT</name>
<evidence type="ECO:0000256" key="1">
    <source>
        <dbReference type="SAM" id="MobiDB-lite"/>
    </source>
</evidence>
<dbReference type="AlphaFoldDB" id="A0A448WVP7"/>
<reference evidence="2" key="1">
    <citation type="submission" date="2018-11" db="EMBL/GenBank/DDBJ databases">
        <authorList>
            <consortium name="Pathogen Informatics"/>
        </authorList>
    </citation>
    <scope>NUCLEOTIDE SEQUENCE</scope>
</reference>